<keyword evidence="2" id="KW-1185">Reference proteome</keyword>
<accession>A0ABP6VT26</accession>
<evidence type="ECO:0000313" key="1">
    <source>
        <dbReference type="EMBL" id="GAA3539952.1"/>
    </source>
</evidence>
<dbReference type="EMBL" id="BAAAZN010000004">
    <property type="protein sequence ID" value="GAA3539952.1"/>
    <property type="molecule type" value="Genomic_DNA"/>
</dbReference>
<name>A0ABP6VT26_9PSEU</name>
<reference evidence="2" key="1">
    <citation type="journal article" date="2019" name="Int. J. Syst. Evol. Microbiol.">
        <title>The Global Catalogue of Microorganisms (GCM) 10K type strain sequencing project: providing services to taxonomists for standard genome sequencing and annotation.</title>
        <authorList>
            <consortium name="The Broad Institute Genomics Platform"/>
            <consortium name="The Broad Institute Genome Sequencing Center for Infectious Disease"/>
            <person name="Wu L."/>
            <person name="Ma J."/>
        </authorList>
    </citation>
    <scope>NUCLEOTIDE SEQUENCE [LARGE SCALE GENOMIC DNA]</scope>
    <source>
        <strain evidence="2">JCM 16898</strain>
    </source>
</reference>
<evidence type="ECO:0000313" key="2">
    <source>
        <dbReference type="Proteomes" id="UP001500689"/>
    </source>
</evidence>
<protein>
    <submittedName>
        <fullName evidence="1">Uncharacterized protein</fullName>
    </submittedName>
</protein>
<gene>
    <name evidence="1" type="ORF">GCM10022222_24500</name>
</gene>
<organism evidence="1 2">
    <name type="scientific">Amycolatopsis ultiminotia</name>
    <dbReference type="NCBI Taxonomy" id="543629"/>
    <lineage>
        <taxon>Bacteria</taxon>
        <taxon>Bacillati</taxon>
        <taxon>Actinomycetota</taxon>
        <taxon>Actinomycetes</taxon>
        <taxon>Pseudonocardiales</taxon>
        <taxon>Pseudonocardiaceae</taxon>
        <taxon>Amycolatopsis</taxon>
    </lineage>
</organism>
<proteinExistence type="predicted"/>
<comment type="caution">
    <text evidence="1">The sequence shown here is derived from an EMBL/GenBank/DDBJ whole genome shotgun (WGS) entry which is preliminary data.</text>
</comment>
<sequence>MLAGVRPIGEALGAAGLQPVGGGSLLRPGEQVFSAMLSGLSATSSPIRPLRLPAQIITRQAALPKPERIALLGQLLSGHDLPSRSRAAAVIGLLCAQPFNRIARLTATT</sequence>
<dbReference type="Proteomes" id="UP001500689">
    <property type="component" value="Unassembled WGS sequence"/>
</dbReference>